<feature type="domain" description="DUF4220" evidence="2">
    <location>
        <begin position="42"/>
        <end position="173"/>
    </location>
</feature>
<sequence length="482" mass="53710">MSGRSKLLLLPASVCRGQITELLKSHAYHPDESEGASARGKKYTGEICKTIEVELALMYDMLYTKAQVIHTWYGYCARAISLVSCFVALVVFTKSKRDGYSTPNIVITFALLGGACALEIASVFKAIGSTWTCSTLRNSRWFLLANTILFAHYYLVKDGRCSDSAGKFNLISFCVHSRKSGLKGSIARLIRLRGVWDKARCTKHPKLSPAVKKFVWGLLRGGKSDMVQIEDVAIQSGYWARRFSGFAQSEHLDWSMSCEFQKSVLIWHIATSTLLNHPDVKPELVDKVEAVNTLNTLSDYMMYLLVEHPNILPSKADARSLFHHTCKRLTEFMNHDPTVDEVYQTILGYKEERGLREQSFTYDSADAAGKAVLEKANTLAGLLLDLKLGALGVTYKMVIIGKVWTEMLCYAATNASEGFHARQLSNGGEFLTHILLLTQYAAAMHKLPKPVKVDDWTVEASAASDAKMDVENGWKDEITESC</sequence>
<keyword evidence="4" id="KW-1185">Reference proteome</keyword>
<feature type="transmembrane region" description="Helical" evidence="1">
    <location>
        <begin position="105"/>
        <end position="127"/>
    </location>
</feature>
<dbReference type="OMA" id="TILFAHY"/>
<keyword evidence="1" id="KW-1133">Transmembrane helix</keyword>
<dbReference type="AlphaFoldDB" id="A0A3B6SUI5"/>
<dbReference type="Gramene" id="TraesCLE_scaffold_094289_01G000100.1">
    <property type="protein sequence ID" value="TraesCLE_scaffold_094289_01G000100.1"/>
    <property type="gene ID" value="TraesCLE_scaffold_094289_01G000100"/>
</dbReference>
<reference evidence="3" key="1">
    <citation type="submission" date="2018-08" db="EMBL/GenBank/DDBJ databases">
        <authorList>
            <person name="Rossello M."/>
        </authorList>
    </citation>
    <scope>NUCLEOTIDE SEQUENCE [LARGE SCALE GENOMIC DNA]</scope>
    <source>
        <strain evidence="3">cv. Chinese Spring</strain>
    </source>
</reference>
<dbReference type="Pfam" id="PF04578">
    <property type="entry name" value="DUF594"/>
    <property type="match status" value="1"/>
</dbReference>
<dbReference type="OrthoDB" id="625425at2759"/>
<dbReference type="STRING" id="4565.A0A3B6SUI5"/>
<feature type="transmembrane region" description="Helical" evidence="1">
    <location>
        <begin position="72"/>
        <end position="93"/>
    </location>
</feature>
<dbReference type="EnsemblPlants" id="TraesCS7B02G447700.1">
    <property type="protein sequence ID" value="TraesCS7B02G447700.1"/>
    <property type="gene ID" value="TraesCS7B02G447700"/>
</dbReference>
<name>A0A3B6SUI5_WHEAT</name>
<dbReference type="Gramene" id="TraesCS7B02G447700.1">
    <property type="protein sequence ID" value="TraesCS7B02G447700.1"/>
    <property type="gene ID" value="TraesCS7B02G447700"/>
</dbReference>
<dbReference type="Proteomes" id="UP000019116">
    <property type="component" value="Chromosome 7B"/>
</dbReference>
<dbReference type="Pfam" id="PF13968">
    <property type="entry name" value="DUF4220"/>
    <property type="match status" value="1"/>
</dbReference>
<dbReference type="Gramene" id="TraesCS7B03G1208100.1">
    <property type="protein sequence ID" value="TraesCS7B03G1208100.1.CDS"/>
    <property type="gene ID" value="TraesCS7B03G1208100"/>
</dbReference>
<dbReference type="PANTHER" id="PTHR31325">
    <property type="entry name" value="OS01G0798800 PROTEIN-RELATED"/>
    <property type="match status" value="1"/>
</dbReference>
<accession>A0A3B6SUI5</accession>
<reference evidence="3" key="2">
    <citation type="submission" date="2018-10" db="UniProtKB">
        <authorList>
            <consortium name="EnsemblPlants"/>
        </authorList>
    </citation>
    <scope>IDENTIFICATION</scope>
</reference>
<organism evidence="3">
    <name type="scientific">Triticum aestivum</name>
    <name type="common">Wheat</name>
    <dbReference type="NCBI Taxonomy" id="4565"/>
    <lineage>
        <taxon>Eukaryota</taxon>
        <taxon>Viridiplantae</taxon>
        <taxon>Streptophyta</taxon>
        <taxon>Embryophyta</taxon>
        <taxon>Tracheophyta</taxon>
        <taxon>Spermatophyta</taxon>
        <taxon>Magnoliopsida</taxon>
        <taxon>Liliopsida</taxon>
        <taxon>Poales</taxon>
        <taxon>Poaceae</taxon>
        <taxon>BOP clade</taxon>
        <taxon>Pooideae</taxon>
        <taxon>Triticodae</taxon>
        <taxon>Triticeae</taxon>
        <taxon>Triticinae</taxon>
        <taxon>Triticum</taxon>
    </lineage>
</organism>
<evidence type="ECO:0000256" key="1">
    <source>
        <dbReference type="SAM" id="Phobius"/>
    </source>
</evidence>
<evidence type="ECO:0000259" key="2">
    <source>
        <dbReference type="Pfam" id="PF13968"/>
    </source>
</evidence>
<proteinExistence type="predicted"/>
<feature type="transmembrane region" description="Helical" evidence="1">
    <location>
        <begin position="139"/>
        <end position="156"/>
    </location>
</feature>
<keyword evidence="1" id="KW-0472">Membrane</keyword>
<dbReference type="InterPro" id="IPR025315">
    <property type="entry name" value="DUF4220"/>
</dbReference>
<dbReference type="InterPro" id="IPR007658">
    <property type="entry name" value="DUF594"/>
</dbReference>
<keyword evidence="1" id="KW-0812">Transmembrane</keyword>
<dbReference type="Gramene" id="TraesCAD_scaffold_047203_01G000100.1">
    <property type="protein sequence ID" value="TraesCAD_scaffold_047203_01G000100.1"/>
    <property type="gene ID" value="TraesCAD_scaffold_047203_01G000100"/>
</dbReference>
<protein>
    <recommendedName>
        <fullName evidence="2">DUF4220 domain-containing protein</fullName>
    </recommendedName>
</protein>
<evidence type="ECO:0000313" key="3">
    <source>
        <dbReference type="EnsemblPlants" id="TraesCS7B02G447700.1"/>
    </source>
</evidence>
<evidence type="ECO:0000313" key="4">
    <source>
        <dbReference type="Proteomes" id="UP000019116"/>
    </source>
</evidence>